<evidence type="ECO:0000256" key="1">
    <source>
        <dbReference type="SAM" id="MobiDB-lite"/>
    </source>
</evidence>
<reference evidence="3" key="1">
    <citation type="submission" date="2018-12" db="EMBL/GenBank/DDBJ databases">
        <title>The complete genome of Metarhizium rileyi, a key fungal pathogen of Lepidoptera.</title>
        <authorList>
            <person name="Binneck E."/>
            <person name="Lastra C.C.L."/>
            <person name="Sosa-Gomez D.R."/>
        </authorList>
    </citation>
    <scope>NUCLEOTIDE SEQUENCE [LARGE SCALE GENOMIC DNA]</scope>
    <source>
        <strain evidence="3">Cep018-CH2</strain>
    </source>
</reference>
<dbReference type="EMBL" id="SBHS01000010">
    <property type="protein sequence ID" value="TWU74599.1"/>
    <property type="molecule type" value="Genomic_DNA"/>
</dbReference>
<evidence type="ECO:0000313" key="2">
    <source>
        <dbReference type="EMBL" id="TWU74599.1"/>
    </source>
</evidence>
<dbReference type="AlphaFoldDB" id="A0A5C6GB67"/>
<dbReference type="Proteomes" id="UP000317257">
    <property type="component" value="Unassembled WGS sequence"/>
</dbReference>
<feature type="region of interest" description="Disordered" evidence="1">
    <location>
        <begin position="54"/>
        <end position="74"/>
    </location>
</feature>
<comment type="caution">
    <text evidence="2">The sequence shown here is derived from an EMBL/GenBank/DDBJ whole genome shotgun (WGS) entry which is preliminary data.</text>
</comment>
<name>A0A5C6GB67_METRR</name>
<evidence type="ECO:0000313" key="3">
    <source>
        <dbReference type="Proteomes" id="UP000317257"/>
    </source>
</evidence>
<gene>
    <name evidence="2" type="ORF">ED733_000347</name>
</gene>
<protein>
    <submittedName>
        <fullName evidence="2">Uncharacterized protein</fullName>
    </submittedName>
</protein>
<organism evidence="2 3">
    <name type="scientific">Metarhizium rileyi (strain RCEF 4871)</name>
    <name type="common">Nomuraea rileyi</name>
    <dbReference type="NCBI Taxonomy" id="1649241"/>
    <lineage>
        <taxon>Eukaryota</taxon>
        <taxon>Fungi</taxon>
        <taxon>Dikarya</taxon>
        <taxon>Ascomycota</taxon>
        <taxon>Pezizomycotina</taxon>
        <taxon>Sordariomycetes</taxon>
        <taxon>Hypocreomycetidae</taxon>
        <taxon>Hypocreales</taxon>
        <taxon>Clavicipitaceae</taxon>
        <taxon>Metarhizium</taxon>
    </lineage>
</organism>
<proteinExistence type="predicted"/>
<accession>A0A5C6GB67</accession>
<sequence length="251" mass="28604">MACQESAGERNDQITWAHDAYAPFVTAATLHQMSAWTECRGFWKLVQAQLDEDDEQAKTNGQEPKSPKDDDCPPWYSHLDLPGNVFHGVRAMPDSKGDAGKQCPANWRSFRAWQKVEDTHYSEEYYNARERVVARYPKVTGHQQLKLKSDMQDQLTTWLDFLVFLEQVHELDARVSTNDPENRGGYCRRYIAHAAMQHDDYLRTHLQQSAQVHGETAPPQKAAKKRDLGGLFGRGRTLFSAPRTQDAGAQL</sequence>